<evidence type="ECO:0000259" key="4">
    <source>
        <dbReference type="Pfam" id="PF08669"/>
    </source>
</evidence>
<dbReference type="InterPro" id="IPR028896">
    <property type="entry name" value="GcvT/YgfZ/DmdA"/>
</dbReference>
<dbReference type="Pfam" id="PF08669">
    <property type="entry name" value="GCV_T_C"/>
    <property type="match status" value="1"/>
</dbReference>
<dbReference type="FunFam" id="3.30.70.1400:FF:000003">
    <property type="entry name" value="Pyruvate dehydrogenase phosphatase regulatory subunit"/>
    <property type="match status" value="1"/>
</dbReference>
<dbReference type="OMA" id="TKFPDRE"/>
<dbReference type="SUPFAM" id="SSF51905">
    <property type="entry name" value="FAD/NAD(P)-binding domain"/>
    <property type="match status" value="1"/>
</dbReference>
<dbReference type="InterPro" id="IPR027266">
    <property type="entry name" value="TrmE/GcvT-like"/>
</dbReference>
<evidence type="ECO:0008006" key="8">
    <source>
        <dbReference type="Google" id="ProtNLM"/>
    </source>
</evidence>
<evidence type="ECO:0000259" key="5">
    <source>
        <dbReference type="Pfam" id="PF16350"/>
    </source>
</evidence>
<dbReference type="InterPro" id="IPR006222">
    <property type="entry name" value="GCVT_N"/>
</dbReference>
<dbReference type="Pfam" id="PF16350">
    <property type="entry name" value="FAO_M"/>
    <property type="match status" value="1"/>
</dbReference>
<sequence length="915" mass="102405">MSGSLWSRWRVAGGAGGAGRQPRILVTRHLPSGGSGSVHSTPNSCCQNTLRWRHSVSMMSTGGVGPDLSRPTISATATEAERVGLRNASEEPLPSLTLPDQARVVICGGGAQGAAIAYKLAQRGLGPDTVVIDKGEFGGGTTWHSSGLVGLLKFSPVETRLSRISRDLYHELEAQGYYTGWKPVGSLYVAQTKERMHHYRRLKSEASGRDVDCQILGRDGIGALCPIIKLDDLEGGLWVPGDGVANPLEICLALTQLASRQGVKFVSNCEVERVEVQNGQVQGVTTNQGYIPCDHFVNTAGYWSRYVGTLSYPRVHVPLHPAEHYFLHTKPVANLPPNNPVVRDPDSHIYFRENEGRFLAGGFEPKAKPAFEDGFPLGGPRDLTVDWDHFYVLLEGLLKRVPSMENAILDRLTNGPEPFSPDGQWILGQAPEVKQYYVAAAMRSIGVGAAGGVGEVIADYITKGRTPFDMYNLDIQRFLPLHNNRKFLRDRVREVPGLIYAIPYPFSEFKTGRALRTSPIFTKLKEAGARFNQVMGYERPMYFEKESLEPNFLGLEYIKSDGEREPKPEDTLNIAKSNTFYKPSWFSIVEKEFIAAREKVALCDYTSFAKMDIWSSNLEVVDYMQKLCSNDVNIPIGSIIHTGMQNEEGGFENDCSVARLAENRYMLMSPSIQQMKSYSWMKKHLPLDNSVYLHDVTSLYTSLCLMGPKSLGVLEKITDMQLDSKAFPFFTFKYLDIGCAPDILTMNITHTGELGCVFYIPNEFALHVFETLFEAGQEFGIKHLGYYAMRALRIEKFYAFWGQDLDSNSTPKDCGRNYRVKIHSDIDFIGKERLAQMEKEGRKKILVMLLLDRAEHNYEADPWPWGNEPIFRNGHYVGTVTTASYGFSLKRHVALGFVHRQDDQDGVTDEWVRSV</sequence>
<dbReference type="Pfam" id="PF01571">
    <property type="entry name" value="GCV_T"/>
    <property type="match status" value="1"/>
</dbReference>
<dbReference type="AlphaFoldDB" id="A0A553NQZ9"/>
<evidence type="ECO:0000256" key="1">
    <source>
        <dbReference type="ARBA" id="ARBA00008609"/>
    </source>
</evidence>
<dbReference type="PANTHER" id="PTHR43757">
    <property type="entry name" value="AMINOMETHYLTRANSFERASE"/>
    <property type="match status" value="1"/>
</dbReference>
<dbReference type="InterPro" id="IPR013977">
    <property type="entry name" value="GcvT_C"/>
</dbReference>
<dbReference type="InterPro" id="IPR006076">
    <property type="entry name" value="FAD-dep_OxRdtase"/>
</dbReference>
<dbReference type="Gene3D" id="3.30.70.1400">
    <property type="entry name" value="Aminomethyltransferase beta-barrel domains"/>
    <property type="match status" value="1"/>
</dbReference>
<feature type="domain" description="FAD dependent oxidoreductase central" evidence="5">
    <location>
        <begin position="463"/>
        <end position="518"/>
    </location>
</feature>
<dbReference type="Proteomes" id="UP000318571">
    <property type="component" value="Chromosome 4"/>
</dbReference>
<comment type="caution">
    <text evidence="6">The sequence shown here is derived from an EMBL/GenBank/DDBJ whole genome shotgun (WGS) entry which is preliminary data.</text>
</comment>
<feature type="domain" description="FAD dependent oxidoreductase" evidence="2">
    <location>
        <begin position="103"/>
        <end position="459"/>
    </location>
</feature>
<dbReference type="Pfam" id="PF01266">
    <property type="entry name" value="DAO"/>
    <property type="match status" value="1"/>
</dbReference>
<dbReference type="STRING" id="6832.A0A553NQZ9"/>
<evidence type="ECO:0000259" key="2">
    <source>
        <dbReference type="Pfam" id="PF01266"/>
    </source>
</evidence>
<evidence type="ECO:0000259" key="3">
    <source>
        <dbReference type="Pfam" id="PF01571"/>
    </source>
</evidence>
<gene>
    <name evidence="6" type="ORF">TCAL_10396</name>
</gene>
<proteinExistence type="inferred from homology"/>
<reference evidence="6 7" key="1">
    <citation type="journal article" date="2018" name="Nat. Ecol. Evol.">
        <title>Genomic signatures of mitonuclear coevolution across populations of Tigriopus californicus.</title>
        <authorList>
            <person name="Barreto F.S."/>
            <person name="Watson E.T."/>
            <person name="Lima T.G."/>
            <person name="Willett C.S."/>
            <person name="Edmands S."/>
            <person name="Li W."/>
            <person name="Burton R.S."/>
        </authorList>
    </citation>
    <scope>NUCLEOTIDE SEQUENCE [LARGE SCALE GENOMIC DNA]</scope>
    <source>
        <strain evidence="6 7">San Diego</strain>
    </source>
</reference>
<name>A0A553NQZ9_TIGCA</name>
<keyword evidence="7" id="KW-1185">Reference proteome</keyword>
<dbReference type="SUPFAM" id="SSF103025">
    <property type="entry name" value="Folate-binding domain"/>
    <property type="match status" value="1"/>
</dbReference>
<comment type="similarity">
    <text evidence="1">Belongs to the GcvT family.</text>
</comment>
<protein>
    <recommendedName>
        <fullName evidence="8">Pyruvate dehydrogenase phosphatase regulatory subunit, mitochondrial</fullName>
    </recommendedName>
</protein>
<feature type="domain" description="GCVT N-terminal" evidence="3">
    <location>
        <begin position="522"/>
        <end position="822"/>
    </location>
</feature>
<evidence type="ECO:0000313" key="7">
    <source>
        <dbReference type="Proteomes" id="UP000318571"/>
    </source>
</evidence>
<dbReference type="SUPFAM" id="SSF54373">
    <property type="entry name" value="FAD-linked reductases, C-terminal domain"/>
    <property type="match status" value="1"/>
</dbReference>
<accession>A0A553NQZ9</accession>
<dbReference type="Gene3D" id="3.30.9.10">
    <property type="entry name" value="D-Amino Acid Oxidase, subunit A, domain 2"/>
    <property type="match status" value="1"/>
</dbReference>
<dbReference type="InterPro" id="IPR036188">
    <property type="entry name" value="FAD/NAD-bd_sf"/>
</dbReference>
<dbReference type="InterPro" id="IPR032503">
    <property type="entry name" value="FAO_M"/>
</dbReference>
<evidence type="ECO:0000313" key="6">
    <source>
        <dbReference type="EMBL" id="TRY67857.1"/>
    </source>
</evidence>
<dbReference type="Gene3D" id="3.30.1360.120">
    <property type="entry name" value="Probable tRNA modification gtpase trme, domain 1"/>
    <property type="match status" value="1"/>
</dbReference>
<dbReference type="SUPFAM" id="SSF101790">
    <property type="entry name" value="Aminomethyltransferase beta-barrel domain"/>
    <property type="match status" value="1"/>
</dbReference>
<organism evidence="6 7">
    <name type="scientific">Tigriopus californicus</name>
    <name type="common">Marine copepod</name>
    <dbReference type="NCBI Taxonomy" id="6832"/>
    <lineage>
        <taxon>Eukaryota</taxon>
        <taxon>Metazoa</taxon>
        <taxon>Ecdysozoa</taxon>
        <taxon>Arthropoda</taxon>
        <taxon>Crustacea</taxon>
        <taxon>Multicrustacea</taxon>
        <taxon>Hexanauplia</taxon>
        <taxon>Copepoda</taxon>
        <taxon>Harpacticoida</taxon>
        <taxon>Harpacticidae</taxon>
        <taxon>Tigriopus</taxon>
    </lineage>
</organism>
<dbReference type="Gene3D" id="2.40.30.110">
    <property type="entry name" value="Aminomethyltransferase beta-barrel domains"/>
    <property type="match status" value="1"/>
</dbReference>
<dbReference type="PANTHER" id="PTHR43757:SF15">
    <property type="entry name" value="PYRUVATE DEHYDROGENASE PHOSPHATASE REGULATORY SUBUNIT, MITOCHONDRIAL-LIKE"/>
    <property type="match status" value="1"/>
</dbReference>
<dbReference type="GO" id="GO:0005739">
    <property type="term" value="C:mitochondrion"/>
    <property type="evidence" value="ECO:0007669"/>
    <property type="project" value="TreeGrafter"/>
</dbReference>
<dbReference type="EMBL" id="VCGU01000011">
    <property type="protein sequence ID" value="TRY67857.1"/>
    <property type="molecule type" value="Genomic_DNA"/>
</dbReference>
<dbReference type="Gene3D" id="3.50.50.60">
    <property type="entry name" value="FAD/NAD(P)-binding domain"/>
    <property type="match status" value="1"/>
</dbReference>
<feature type="domain" description="Aminomethyltransferase C-terminal" evidence="4">
    <location>
        <begin position="860"/>
        <end position="904"/>
    </location>
</feature>
<dbReference type="InterPro" id="IPR029043">
    <property type="entry name" value="GcvT/YgfZ_C"/>
</dbReference>